<dbReference type="Proteomes" id="UP000054279">
    <property type="component" value="Unassembled WGS sequence"/>
</dbReference>
<name>A0A0C9W0Z1_SPHS4</name>
<dbReference type="HOGENOM" id="CLU_1397143_0_0_1"/>
<accession>A0A0C9W0Z1</accession>
<sequence length="195" mass="22831">MMTLEKWFWFKLLKVQRELVFWQFFSKIEMLRMPLSIILDRNIREAVSSVCVGVMMKSYSSIWLKDPDSQLTSWDLKTAPKQYLLYVPSITSTLSTSFYPGENHRVALLSESERYGTLKMVRESELEQESLNVWDSLLAYSPYPFPYVYADITRPAPHFKKRQIHLELIAVPSVENLSLSRPVVESANYLQHAEK</sequence>
<dbReference type="EMBL" id="KN837113">
    <property type="protein sequence ID" value="KIJ45135.1"/>
    <property type="molecule type" value="Genomic_DNA"/>
</dbReference>
<keyword evidence="2" id="KW-1185">Reference proteome</keyword>
<gene>
    <name evidence="1" type="ORF">M422DRAFT_46941</name>
</gene>
<reference evidence="1 2" key="1">
    <citation type="submission" date="2014-06" db="EMBL/GenBank/DDBJ databases">
        <title>Evolutionary Origins and Diversification of the Mycorrhizal Mutualists.</title>
        <authorList>
            <consortium name="DOE Joint Genome Institute"/>
            <consortium name="Mycorrhizal Genomics Consortium"/>
            <person name="Kohler A."/>
            <person name="Kuo A."/>
            <person name="Nagy L.G."/>
            <person name="Floudas D."/>
            <person name="Copeland A."/>
            <person name="Barry K.W."/>
            <person name="Cichocki N."/>
            <person name="Veneault-Fourrey C."/>
            <person name="LaButti K."/>
            <person name="Lindquist E.A."/>
            <person name="Lipzen A."/>
            <person name="Lundell T."/>
            <person name="Morin E."/>
            <person name="Murat C."/>
            <person name="Riley R."/>
            <person name="Ohm R."/>
            <person name="Sun H."/>
            <person name="Tunlid A."/>
            <person name="Henrissat B."/>
            <person name="Grigoriev I.V."/>
            <person name="Hibbett D.S."/>
            <person name="Martin F."/>
        </authorList>
    </citation>
    <scope>NUCLEOTIDE SEQUENCE [LARGE SCALE GENOMIC DNA]</scope>
    <source>
        <strain evidence="1 2">SS14</strain>
    </source>
</reference>
<proteinExistence type="predicted"/>
<dbReference type="AlphaFoldDB" id="A0A0C9W0Z1"/>
<evidence type="ECO:0000313" key="2">
    <source>
        <dbReference type="Proteomes" id="UP000054279"/>
    </source>
</evidence>
<protein>
    <submittedName>
        <fullName evidence="1">Uncharacterized protein</fullName>
    </submittedName>
</protein>
<organism evidence="1 2">
    <name type="scientific">Sphaerobolus stellatus (strain SS14)</name>
    <dbReference type="NCBI Taxonomy" id="990650"/>
    <lineage>
        <taxon>Eukaryota</taxon>
        <taxon>Fungi</taxon>
        <taxon>Dikarya</taxon>
        <taxon>Basidiomycota</taxon>
        <taxon>Agaricomycotina</taxon>
        <taxon>Agaricomycetes</taxon>
        <taxon>Phallomycetidae</taxon>
        <taxon>Geastrales</taxon>
        <taxon>Sphaerobolaceae</taxon>
        <taxon>Sphaerobolus</taxon>
    </lineage>
</organism>
<evidence type="ECO:0000313" key="1">
    <source>
        <dbReference type="EMBL" id="KIJ45135.1"/>
    </source>
</evidence>